<evidence type="ECO:0000256" key="1">
    <source>
        <dbReference type="ARBA" id="ARBA00004245"/>
    </source>
</evidence>
<dbReference type="KEGG" id="tbg:TbgDal_II1330"/>
<dbReference type="GO" id="GO:0034314">
    <property type="term" value="P:Arp2/3 complex-mediated actin nucleation"/>
    <property type="evidence" value="ECO:0007669"/>
    <property type="project" value="UniProtKB-UniRule"/>
</dbReference>
<dbReference type="GO" id="GO:0051015">
    <property type="term" value="F:actin filament binding"/>
    <property type="evidence" value="ECO:0007669"/>
    <property type="project" value="TreeGrafter"/>
</dbReference>
<name>C9ZJ46_TRYB9</name>
<evidence type="ECO:0000256" key="4">
    <source>
        <dbReference type="ARBA" id="ARBA00023203"/>
    </source>
</evidence>
<dbReference type="PANTHER" id="PTHR22629:SF0">
    <property type="entry name" value="ACTIN-RELATED PROTEIN 2_3 COMPLEX SUBUNIT 4"/>
    <property type="match status" value="1"/>
</dbReference>
<evidence type="ECO:0000313" key="8">
    <source>
        <dbReference type="Proteomes" id="UP000002316"/>
    </source>
</evidence>
<evidence type="ECO:0000256" key="5">
    <source>
        <dbReference type="ARBA" id="ARBA00023212"/>
    </source>
</evidence>
<dbReference type="EMBL" id="FN554965">
    <property type="protein sequence ID" value="CBH09404.1"/>
    <property type="molecule type" value="Genomic_DNA"/>
</dbReference>
<dbReference type="Gene3D" id="3.30.1460.20">
    <property type="match status" value="1"/>
</dbReference>
<dbReference type="VEuPathDB" id="TriTrypDB:Tbg.972.2.1330"/>
<dbReference type="InterPro" id="IPR034666">
    <property type="entry name" value="ARPC2/4"/>
</dbReference>
<reference evidence="8" key="1">
    <citation type="journal article" date="2010" name="PLoS Negl. Trop. Dis.">
        <title>The genome sequence of Trypanosoma brucei gambiense, causative agent of chronic human african trypanosomiasis.</title>
        <authorList>
            <person name="Jackson A.P."/>
            <person name="Sanders M."/>
            <person name="Berry A."/>
            <person name="McQuillan J."/>
            <person name="Aslett M.A."/>
            <person name="Quail M.A."/>
            <person name="Chukualim B."/>
            <person name="Capewell P."/>
            <person name="MacLeod A."/>
            <person name="Melville S.E."/>
            <person name="Gibson W."/>
            <person name="Barry J.D."/>
            <person name="Berriman M."/>
            <person name="Hertz-Fowler C."/>
        </authorList>
    </citation>
    <scope>NUCLEOTIDE SEQUENCE [LARGE SCALE GENOMIC DNA]</scope>
    <source>
        <strain evidence="8">MHOM/CI/86/DAL972</strain>
    </source>
</reference>
<dbReference type="SUPFAM" id="SSF69645">
    <property type="entry name" value="Arp2/3 complex subunits"/>
    <property type="match status" value="1"/>
</dbReference>
<dbReference type="GO" id="GO:0005885">
    <property type="term" value="C:Arp2/3 protein complex"/>
    <property type="evidence" value="ECO:0007669"/>
    <property type="project" value="UniProtKB-UniRule"/>
</dbReference>
<comment type="subcellular location">
    <subcellularLocation>
        <location evidence="1 6">Cytoplasm</location>
        <location evidence="1 6">Cytoskeleton</location>
    </subcellularLocation>
</comment>
<evidence type="ECO:0000256" key="3">
    <source>
        <dbReference type="ARBA" id="ARBA00022490"/>
    </source>
</evidence>
<proteinExistence type="inferred from homology"/>
<keyword evidence="5 6" id="KW-0206">Cytoskeleton</keyword>
<comment type="similarity">
    <text evidence="2 6">Belongs to the ARPC4 family.</text>
</comment>
<dbReference type="RefSeq" id="XP_011771710.1">
    <property type="nucleotide sequence ID" value="XM_011773408.1"/>
</dbReference>
<dbReference type="OrthoDB" id="336240at2759"/>
<keyword evidence="3 6" id="KW-0963">Cytoplasm</keyword>
<comment type="function">
    <text evidence="6">Functions as actin-binding component of the Arp2/3 complex which is involved in regulation of actin polymerization and together with an activating nucleation-promoting factor (NPF) mediates the formation of branched actin networks. Seems to contact the mother actin filament.</text>
</comment>
<dbReference type="Pfam" id="PF05856">
    <property type="entry name" value="ARPC4"/>
    <property type="match status" value="1"/>
</dbReference>
<protein>
    <recommendedName>
        <fullName evidence="6">Actin-related protein 2/3 complex subunit 4</fullName>
    </recommendedName>
</protein>
<dbReference type="GeneID" id="23858537"/>
<dbReference type="InterPro" id="IPR008384">
    <property type="entry name" value="ARPC4"/>
</dbReference>
<accession>C9ZJ46</accession>
<evidence type="ECO:0000313" key="7">
    <source>
        <dbReference type="EMBL" id="CBH09404.1"/>
    </source>
</evidence>
<evidence type="ECO:0000256" key="6">
    <source>
        <dbReference type="PIRNR" id="PIRNR039100"/>
    </source>
</evidence>
<dbReference type="GO" id="GO:0030041">
    <property type="term" value="P:actin filament polymerization"/>
    <property type="evidence" value="ECO:0007669"/>
    <property type="project" value="UniProtKB-UniRule"/>
</dbReference>
<dbReference type="AlphaFoldDB" id="C9ZJ46"/>
<sequence length="180" mass="20732">MSEEELLYYTCIKNTLHAALCIGNYPSRTVERHNKPEVEVSGCAEGDNEGKSPELLLNRLHISRSEQERCLIEASINSVRISFAFPKMDPLAELIARKYVSFLAQRGQQFRILRKKPIAGYDISFLITHEEVEVIPRSKIIEFVITFLMEMDKDITLLKINANERARRAARQFFQVLSTN</sequence>
<dbReference type="PANTHER" id="PTHR22629">
    <property type="entry name" value="ARP2/3 COMPLEX 20 KD SUBUNIT"/>
    <property type="match status" value="1"/>
</dbReference>
<dbReference type="Proteomes" id="UP000002316">
    <property type="component" value="Chromosome 2"/>
</dbReference>
<evidence type="ECO:0000256" key="2">
    <source>
        <dbReference type="ARBA" id="ARBA00005919"/>
    </source>
</evidence>
<organism evidence="7 8">
    <name type="scientific">Trypanosoma brucei gambiense (strain MHOM/CI/86/DAL972)</name>
    <dbReference type="NCBI Taxonomy" id="679716"/>
    <lineage>
        <taxon>Eukaryota</taxon>
        <taxon>Discoba</taxon>
        <taxon>Euglenozoa</taxon>
        <taxon>Kinetoplastea</taxon>
        <taxon>Metakinetoplastina</taxon>
        <taxon>Trypanosomatida</taxon>
        <taxon>Trypanosomatidae</taxon>
        <taxon>Trypanosoma</taxon>
    </lineage>
</organism>
<dbReference type="PIRSF" id="PIRSF039100">
    <property type="entry name" value="ARPC4"/>
    <property type="match status" value="1"/>
</dbReference>
<gene>
    <name evidence="7" type="ORF">TbgDal_II1330</name>
</gene>
<keyword evidence="4 6" id="KW-0009">Actin-binding</keyword>